<dbReference type="InterPro" id="IPR016169">
    <property type="entry name" value="FAD-bd_PCMH_sub2"/>
</dbReference>
<dbReference type="Proteomes" id="UP000799772">
    <property type="component" value="Unassembled WGS sequence"/>
</dbReference>
<evidence type="ECO:0000256" key="2">
    <source>
        <dbReference type="ARBA" id="ARBA00022630"/>
    </source>
</evidence>
<protein>
    <submittedName>
        <fullName evidence="6">FAD binding domain-containing protein</fullName>
    </submittedName>
</protein>
<dbReference type="InterPro" id="IPR036318">
    <property type="entry name" value="FAD-bd_PCMH-like_sf"/>
</dbReference>
<dbReference type="AlphaFoldDB" id="A0A9P4M5D8"/>
<accession>A0A9P4M5D8</accession>
<keyword evidence="2" id="KW-0285">Flavoprotein</keyword>
<dbReference type="Pfam" id="PF01565">
    <property type="entry name" value="FAD_binding_4"/>
    <property type="match status" value="1"/>
</dbReference>
<dbReference type="PANTHER" id="PTHR42973:SF22">
    <property type="entry name" value="FAD-BINDING PCMH-TYPE DOMAIN-CONTAINING PROTEIN-RELATED"/>
    <property type="match status" value="1"/>
</dbReference>
<dbReference type="InterPro" id="IPR016166">
    <property type="entry name" value="FAD-bd_PCMH"/>
</dbReference>
<evidence type="ECO:0000259" key="5">
    <source>
        <dbReference type="PROSITE" id="PS51387"/>
    </source>
</evidence>
<dbReference type="GO" id="GO:0016491">
    <property type="term" value="F:oxidoreductase activity"/>
    <property type="evidence" value="ECO:0007669"/>
    <property type="project" value="UniProtKB-KW"/>
</dbReference>
<dbReference type="PANTHER" id="PTHR42973">
    <property type="entry name" value="BINDING OXIDOREDUCTASE, PUTATIVE (AFU_ORTHOLOGUE AFUA_1G17690)-RELATED"/>
    <property type="match status" value="1"/>
</dbReference>
<dbReference type="InterPro" id="IPR050416">
    <property type="entry name" value="FAD-linked_Oxidoreductase"/>
</dbReference>
<evidence type="ECO:0000256" key="4">
    <source>
        <dbReference type="ARBA" id="ARBA00023002"/>
    </source>
</evidence>
<evidence type="ECO:0000256" key="1">
    <source>
        <dbReference type="ARBA" id="ARBA00005466"/>
    </source>
</evidence>
<organism evidence="6 7">
    <name type="scientific">Rhizodiscina lignyota</name>
    <dbReference type="NCBI Taxonomy" id="1504668"/>
    <lineage>
        <taxon>Eukaryota</taxon>
        <taxon>Fungi</taxon>
        <taxon>Dikarya</taxon>
        <taxon>Ascomycota</taxon>
        <taxon>Pezizomycotina</taxon>
        <taxon>Dothideomycetes</taxon>
        <taxon>Pleosporomycetidae</taxon>
        <taxon>Aulographales</taxon>
        <taxon>Rhizodiscinaceae</taxon>
        <taxon>Rhizodiscina</taxon>
    </lineage>
</organism>
<sequence>MLTTSKCSALSVALPSEVFGANVAGYNASLASYWTTQEQALHPACIVVPSSSSDISRAVKILSHVRCEFAVKSGGHTPFAGAANINKGITIDLSKLNSTTISADRTTALVGPGARWGGVYSTLQALGFTIPGGRDASVGVGGLVIGGGISFYSPRVGLVCDAVINFEVVLASGAIVNANATSNRRLFRALKGGSNNFGIVTRIDTPLIKTDAIWGGFLYTDESLRPTANSFFAKFADSKTYDPYASHFQSHALVNGSWLLILHMAYTEPGANNPAVFQPLLKLPGQSTVRQATHFNLTEELTAGTPSNVRVVWITMTYKNDESFMETFVQMGNETLSPLRDIEGLFLALNFQPLSQIIIQNAAKNGGDALGLDAEDGDLVVINLGVFWGSSADDARIYNTVWKLFEDGKQKAKEMGVWNEYLYLNYGLRHENYTQDVITSYGQASQSMLKSVSKQYDPTGIFQNDVPGGFKLFPLITLQ</sequence>
<evidence type="ECO:0000313" key="6">
    <source>
        <dbReference type="EMBL" id="KAF2093744.1"/>
    </source>
</evidence>
<dbReference type="GO" id="GO:0071949">
    <property type="term" value="F:FAD binding"/>
    <property type="evidence" value="ECO:0007669"/>
    <property type="project" value="InterPro"/>
</dbReference>
<name>A0A9P4M5D8_9PEZI</name>
<keyword evidence="4" id="KW-0560">Oxidoreductase</keyword>
<dbReference type="EMBL" id="ML978136">
    <property type="protein sequence ID" value="KAF2093744.1"/>
    <property type="molecule type" value="Genomic_DNA"/>
</dbReference>
<keyword evidence="3" id="KW-0274">FAD</keyword>
<dbReference type="PROSITE" id="PS51387">
    <property type="entry name" value="FAD_PCMH"/>
    <property type="match status" value="1"/>
</dbReference>
<evidence type="ECO:0000256" key="3">
    <source>
        <dbReference type="ARBA" id="ARBA00022827"/>
    </source>
</evidence>
<proteinExistence type="inferred from homology"/>
<evidence type="ECO:0000313" key="7">
    <source>
        <dbReference type="Proteomes" id="UP000799772"/>
    </source>
</evidence>
<keyword evidence="7" id="KW-1185">Reference proteome</keyword>
<dbReference type="OrthoDB" id="2151789at2759"/>
<reference evidence="6" key="1">
    <citation type="journal article" date="2020" name="Stud. Mycol.">
        <title>101 Dothideomycetes genomes: a test case for predicting lifestyles and emergence of pathogens.</title>
        <authorList>
            <person name="Haridas S."/>
            <person name="Albert R."/>
            <person name="Binder M."/>
            <person name="Bloem J."/>
            <person name="Labutti K."/>
            <person name="Salamov A."/>
            <person name="Andreopoulos B."/>
            <person name="Baker S."/>
            <person name="Barry K."/>
            <person name="Bills G."/>
            <person name="Bluhm B."/>
            <person name="Cannon C."/>
            <person name="Castanera R."/>
            <person name="Culley D."/>
            <person name="Daum C."/>
            <person name="Ezra D."/>
            <person name="Gonzalez J."/>
            <person name="Henrissat B."/>
            <person name="Kuo A."/>
            <person name="Liang C."/>
            <person name="Lipzen A."/>
            <person name="Lutzoni F."/>
            <person name="Magnuson J."/>
            <person name="Mondo S."/>
            <person name="Nolan M."/>
            <person name="Ohm R."/>
            <person name="Pangilinan J."/>
            <person name="Park H.-J."/>
            <person name="Ramirez L."/>
            <person name="Alfaro M."/>
            <person name="Sun H."/>
            <person name="Tritt A."/>
            <person name="Yoshinaga Y."/>
            <person name="Zwiers L.-H."/>
            <person name="Turgeon B."/>
            <person name="Goodwin S."/>
            <person name="Spatafora J."/>
            <person name="Crous P."/>
            <person name="Grigoriev I."/>
        </authorList>
    </citation>
    <scope>NUCLEOTIDE SEQUENCE</scope>
    <source>
        <strain evidence="6">CBS 133067</strain>
    </source>
</reference>
<gene>
    <name evidence="6" type="ORF">NA57DRAFT_47702</name>
</gene>
<feature type="domain" description="FAD-binding PCMH-type" evidence="5">
    <location>
        <begin position="39"/>
        <end position="210"/>
    </location>
</feature>
<comment type="caution">
    <text evidence="6">The sequence shown here is derived from an EMBL/GenBank/DDBJ whole genome shotgun (WGS) entry which is preliminary data.</text>
</comment>
<dbReference type="InterPro" id="IPR006094">
    <property type="entry name" value="Oxid_FAD_bind_N"/>
</dbReference>
<dbReference type="SUPFAM" id="SSF56176">
    <property type="entry name" value="FAD-binding/transporter-associated domain-like"/>
    <property type="match status" value="1"/>
</dbReference>
<comment type="similarity">
    <text evidence="1">Belongs to the oxygen-dependent FAD-linked oxidoreductase family.</text>
</comment>
<dbReference type="Gene3D" id="3.30.465.10">
    <property type="match status" value="1"/>
</dbReference>